<dbReference type="AlphaFoldDB" id="A0A1A9HTN2"/>
<protein>
    <submittedName>
        <fullName evidence="1">Uncharacterized protein</fullName>
    </submittedName>
</protein>
<gene>
    <name evidence="1" type="ORF">Cs308_0187</name>
</gene>
<reference evidence="1 2" key="1">
    <citation type="submission" date="2016-03" db="EMBL/GenBank/DDBJ databases">
        <title>Culture-independent genomics supports pathogen discovery for uncultivable bacteria within the genus Chlamydia.</title>
        <authorList>
            <person name="Taylor-Brown A."/>
            <person name="Bachmann N.L."/>
            <person name="Borel N."/>
            <person name="Polkinghorne A."/>
        </authorList>
    </citation>
    <scope>NUCLEOTIDE SEQUENCE [LARGE SCALE GENOMIC DNA]</scope>
    <source>
        <strain evidence="1 2">2742-308</strain>
    </source>
</reference>
<dbReference type="PATRIC" id="fig|1806891.3.peg.181"/>
<organism evidence="1 2">
    <name type="scientific">Candidatus Chlamydia sanziniae</name>
    <dbReference type="NCBI Taxonomy" id="1806891"/>
    <lineage>
        <taxon>Bacteria</taxon>
        <taxon>Pseudomonadati</taxon>
        <taxon>Chlamydiota</taxon>
        <taxon>Chlamydiia</taxon>
        <taxon>Chlamydiales</taxon>
        <taxon>Chlamydiaceae</taxon>
        <taxon>Chlamydia/Chlamydophila group</taxon>
        <taxon>Chlamydia</taxon>
    </lineage>
</organism>
<dbReference type="Proteomes" id="UP000078162">
    <property type="component" value="Chromosome"/>
</dbReference>
<keyword evidence="2" id="KW-1185">Reference proteome</keyword>
<proteinExistence type="predicted"/>
<evidence type="ECO:0000313" key="2">
    <source>
        <dbReference type="Proteomes" id="UP000078162"/>
    </source>
</evidence>
<dbReference type="KEGG" id="csaz:Cs308_0187"/>
<dbReference type="EMBL" id="CP014639">
    <property type="protein sequence ID" value="ANH78358.1"/>
    <property type="molecule type" value="Genomic_DNA"/>
</dbReference>
<evidence type="ECO:0000313" key="1">
    <source>
        <dbReference type="EMBL" id="ANH78358.1"/>
    </source>
</evidence>
<name>A0A1A9HTN2_9CHLA</name>
<accession>A0A1A9HTN2</accession>
<sequence length="48" mass="5804">MKKIYDDFSVHPRRRVLDYNSGVLKLKILITFSLKNPLFTKFMENRVM</sequence>